<dbReference type="Proteomes" id="UP001225034">
    <property type="component" value="Unassembled WGS sequence"/>
</dbReference>
<name>A0ABT9YKT6_9BACI</name>
<protein>
    <submittedName>
        <fullName evidence="1">Uncharacterized protein</fullName>
    </submittedName>
</protein>
<evidence type="ECO:0000313" key="1">
    <source>
        <dbReference type="EMBL" id="MDQ0208213.1"/>
    </source>
</evidence>
<keyword evidence="2" id="KW-1185">Reference proteome</keyword>
<proteinExistence type="predicted"/>
<dbReference type="RefSeq" id="WP_306984092.1">
    <property type="nucleotide sequence ID" value="NZ_JAUSUA010000004.1"/>
</dbReference>
<evidence type="ECO:0000313" key="2">
    <source>
        <dbReference type="Proteomes" id="UP001225034"/>
    </source>
</evidence>
<sequence>MTCNNLYEELVDECTSKLDRELTVAEKDFIKWIEQKQIENFFKGAKSS</sequence>
<reference evidence="1 2" key="1">
    <citation type="submission" date="2023-07" db="EMBL/GenBank/DDBJ databases">
        <title>Genomic Encyclopedia of Type Strains, Phase IV (KMG-IV): sequencing the most valuable type-strain genomes for metagenomic binning, comparative biology and taxonomic classification.</title>
        <authorList>
            <person name="Goeker M."/>
        </authorList>
    </citation>
    <scope>NUCLEOTIDE SEQUENCE [LARGE SCALE GENOMIC DNA]</scope>
    <source>
        <strain evidence="1 2">DSM 19154</strain>
    </source>
</reference>
<gene>
    <name evidence="1" type="ORF">J2S05_003022</name>
</gene>
<organism evidence="1 2">
    <name type="scientific">Alkalicoccobacillus murimartini</name>
    <dbReference type="NCBI Taxonomy" id="171685"/>
    <lineage>
        <taxon>Bacteria</taxon>
        <taxon>Bacillati</taxon>
        <taxon>Bacillota</taxon>
        <taxon>Bacilli</taxon>
        <taxon>Bacillales</taxon>
        <taxon>Bacillaceae</taxon>
        <taxon>Alkalicoccobacillus</taxon>
    </lineage>
</organism>
<comment type="caution">
    <text evidence="1">The sequence shown here is derived from an EMBL/GenBank/DDBJ whole genome shotgun (WGS) entry which is preliminary data.</text>
</comment>
<dbReference type="EMBL" id="JAUSUA010000004">
    <property type="protein sequence ID" value="MDQ0208213.1"/>
    <property type="molecule type" value="Genomic_DNA"/>
</dbReference>
<accession>A0ABT9YKT6</accession>